<dbReference type="SUPFAM" id="SSF56112">
    <property type="entry name" value="Protein kinase-like (PK-like)"/>
    <property type="match status" value="1"/>
</dbReference>
<dbReference type="InterPro" id="IPR001680">
    <property type="entry name" value="WD40_rpt"/>
</dbReference>
<dbReference type="PROSITE" id="PS50294">
    <property type="entry name" value="WD_REPEATS_REGION"/>
    <property type="match status" value="4"/>
</dbReference>
<dbReference type="SUPFAM" id="SSF50978">
    <property type="entry name" value="WD40 repeat-like"/>
    <property type="match status" value="1"/>
</dbReference>
<feature type="compositionally biased region" description="Polar residues" evidence="13">
    <location>
        <begin position="920"/>
        <end position="951"/>
    </location>
</feature>
<evidence type="ECO:0000256" key="10">
    <source>
        <dbReference type="ARBA" id="ARBA00048329"/>
    </source>
</evidence>
<dbReference type="PROSITE" id="PS00108">
    <property type="entry name" value="PROTEIN_KINASE_ST"/>
    <property type="match status" value="1"/>
</dbReference>
<evidence type="ECO:0000256" key="7">
    <source>
        <dbReference type="ARBA" id="ARBA00022777"/>
    </source>
</evidence>
<name>A0A1Y1IDB4_KLENI</name>
<dbReference type="InterPro" id="IPR020472">
    <property type="entry name" value="WD40_PAC1"/>
</dbReference>
<dbReference type="Gene3D" id="2.130.10.10">
    <property type="entry name" value="YVTN repeat-like/Quinoprotein amine dehydrogenase"/>
    <property type="match status" value="2"/>
</dbReference>
<evidence type="ECO:0000256" key="11">
    <source>
        <dbReference type="PROSITE-ProRule" id="PRU00221"/>
    </source>
</evidence>
<dbReference type="InterPro" id="IPR015943">
    <property type="entry name" value="WD40/YVTN_repeat-like_dom_sf"/>
</dbReference>
<feature type="region of interest" description="Disordered" evidence="13">
    <location>
        <begin position="878"/>
        <end position="1134"/>
    </location>
</feature>
<evidence type="ECO:0000256" key="13">
    <source>
        <dbReference type="SAM" id="MobiDB-lite"/>
    </source>
</evidence>
<evidence type="ECO:0000313" key="15">
    <source>
        <dbReference type="EMBL" id="GAQ86078.1"/>
    </source>
</evidence>
<feature type="compositionally biased region" description="Polar residues" evidence="13">
    <location>
        <begin position="566"/>
        <end position="597"/>
    </location>
</feature>
<keyword evidence="6 12" id="KW-0547">Nucleotide-binding</keyword>
<evidence type="ECO:0000256" key="9">
    <source>
        <dbReference type="ARBA" id="ARBA00047559"/>
    </source>
</evidence>
<dbReference type="InterPro" id="IPR019775">
    <property type="entry name" value="WD40_repeat_CS"/>
</dbReference>
<feature type="region of interest" description="Disordered" evidence="13">
    <location>
        <begin position="760"/>
        <end position="852"/>
    </location>
</feature>
<dbReference type="EC" id="2.7.11.25" evidence="2"/>
<dbReference type="CDD" id="cd06606">
    <property type="entry name" value="STKc_MAPKKK"/>
    <property type="match status" value="1"/>
</dbReference>
<dbReference type="PROSITE" id="PS00678">
    <property type="entry name" value="WD_REPEATS_1"/>
    <property type="match status" value="3"/>
</dbReference>
<dbReference type="InterPro" id="IPR011009">
    <property type="entry name" value="Kinase-like_dom_sf"/>
</dbReference>
<dbReference type="GO" id="GO:0004709">
    <property type="term" value="F:MAP kinase kinase kinase activity"/>
    <property type="evidence" value="ECO:0007669"/>
    <property type="project" value="UniProtKB-EC"/>
</dbReference>
<dbReference type="InterPro" id="IPR017441">
    <property type="entry name" value="Protein_kinase_ATP_BS"/>
</dbReference>
<feature type="repeat" description="WD" evidence="11">
    <location>
        <begin position="1541"/>
        <end position="1587"/>
    </location>
</feature>
<dbReference type="Gene3D" id="1.10.510.10">
    <property type="entry name" value="Transferase(Phosphotransferase) domain 1"/>
    <property type="match status" value="1"/>
</dbReference>
<keyword evidence="15" id="KW-0723">Serine/threonine-protein kinase</keyword>
<evidence type="ECO:0000313" key="16">
    <source>
        <dbReference type="Proteomes" id="UP000054558"/>
    </source>
</evidence>
<feature type="compositionally biased region" description="Basic and acidic residues" evidence="13">
    <location>
        <begin position="1222"/>
        <end position="1232"/>
    </location>
</feature>
<evidence type="ECO:0000256" key="6">
    <source>
        <dbReference type="ARBA" id="ARBA00022741"/>
    </source>
</evidence>
<evidence type="ECO:0000256" key="5">
    <source>
        <dbReference type="ARBA" id="ARBA00022737"/>
    </source>
</evidence>
<feature type="compositionally biased region" description="Low complexity" evidence="13">
    <location>
        <begin position="456"/>
        <end position="467"/>
    </location>
</feature>
<dbReference type="PROSITE" id="PS00107">
    <property type="entry name" value="PROTEIN_KINASE_ATP"/>
    <property type="match status" value="1"/>
</dbReference>
<keyword evidence="7 15" id="KW-0418">Kinase</keyword>
<feature type="domain" description="Protein kinase" evidence="14">
    <location>
        <begin position="133"/>
        <end position="401"/>
    </location>
</feature>
<feature type="region of interest" description="Disordered" evidence="13">
    <location>
        <begin position="1"/>
        <end position="39"/>
    </location>
</feature>
<feature type="compositionally biased region" description="Basic residues" evidence="13">
    <location>
        <begin position="1031"/>
        <end position="1040"/>
    </location>
</feature>
<evidence type="ECO:0000256" key="2">
    <source>
        <dbReference type="ARBA" id="ARBA00012406"/>
    </source>
</evidence>
<protein>
    <recommendedName>
        <fullName evidence="2">mitogen-activated protein kinase kinase kinase</fullName>
        <ecNumber evidence="2">2.7.11.25</ecNumber>
    </recommendedName>
</protein>
<dbReference type="PROSITE" id="PS50082">
    <property type="entry name" value="WD_REPEATS_2"/>
    <property type="match status" value="5"/>
</dbReference>
<feature type="region of interest" description="Disordered" evidence="13">
    <location>
        <begin position="84"/>
        <end position="127"/>
    </location>
</feature>
<feature type="compositionally biased region" description="Low complexity" evidence="13">
    <location>
        <begin position="1055"/>
        <end position="1076"/>
    </location>
</feature>
<dbReference type="Pfam" id="PF00069">
    <property type="entry name" value="Pkinase"/>
    <property type="match status" value="1"/>
</dbReference>
<feature type="region of interest" description="Disordered" evidence="13">
    <location>
        <begin position="1148"/>
        <end position="1287"/>
    </location>
</feature>
<dbReference type="SMART" id="SM00320">
    <property type="entry name" value="WD40"/>
    <property type="match status" value="8"/>
</dbReference>
<feature type="repeat" description="WD" evidence="11">
    <location>
        <begin position="1450"/>
        <end position="1483"/>
    </location>
</feature>
<gene>
    <name evidence="15" type="ORF">KFL_002690030</name>
</gene>
<dbReference type="Proteomes" id="UP000054558">
    <property type="component" value="Unassembled WGS sequence"/>
</dbReference>
<organism evidence="15 16">
    <name type="scientific">Klebsormidium nitens</name>
    <name type="common">Green alga</name>
    <name type="synonym">Ulothrix nitens</name>
    <dbReference type="NCBI Taxonomy" id="105231"/>
    <lineage>
        <taxon>Eukaryota</taxon>
        <taxon>Viridiplantae</taxon>
        <taxon>Streptophyta</taxon>
        <taxon>Klebsormidiophyceae</taxon>
        <taxon>Klebsormidiales</taxon>
        <taxon>Klebsormidiaceae</taxon>
        <taxon>Klebsormidium</taxon>
    </lineage>
</organism>
<dbReference type="InterPro" id="IPR000719">
    <property type="entry name" value="Prot_kinase_dom"/>
</dbReference>
<dbReference type="InterPro" id="IPR050538">
    <property type="entry name" value="MAP_kinase_kinase_kinase"/>
</dbReference>
<feature type="compositionally biased region" description="Low complexity" evidence="13">
    <location>
        <begin position="694"/>
        <end position="705"/>
    </location>
</feature>
<dbReference type="GO" id="GO:0005524">
    <property type="term" value="F:ATP binding"/>
    <property type="evidence" value="ECO:0007669"/>
    <property type="project" value="UniProtKB-UniRule"/>
</dbReference>
<dbReference type="GO" id="GO:0000165">
    <property type="term" value="P:MAPK cascade"/>
    <property type="evidence" value="ECO:0000318"/>
    <property type="project" value="GO_Central"/>
</dbReference>
<feature type="compositionally biased region" description="Basic residues" evidence="13">
    <location>
        <begin position="1233"/>
        <end position="1246"/>
    </location>
</feature>
<dbReference type="CDD" id="cd00200">
    <property type="entry name" value="WD40"/>
    <property type="match status" value="1"/>
</dbReference>
<comment type="similarity">
    <text evidence="1">Belongs to the protein kinase superfamily. STE Ser/Thr protein kinase family. MAP kinase kinase kinase subfamily.</text>
</comment>
<keyword evidence="16" id="KW-1185">Reference proteome</keyword>
<evidence type="ECO:0000256" key="3">
    <source>
        <dbReference type="ARBA" id="ARBA00022574"/>
    </source>
</evidence>
<dbReference type="InterPro" id="IPR036322">
    <property type="entry name" value="WD40_repeat_dom_sf"/>
</dbReference>
<evidence type="ECO:0000256" key="12">
    <source>
        <dbReference type="PROSITE-ProRule" id="PRU10141"/>
    </source>
</evidence>
<evidence type="ECO:0000259" key="14">
    <source>
        <dbReference type="PROSITE" id="PS50011"/>
    </source>
</evidence>
<keyword evidence="5" id="KW-0677">Repeat</keyword>
<evidence type="ECO:0000256" key="8">
    <source>
        <dbReference type="ARBA" id="ARBA00022840"/>
    </source>
</evidence>
<feature type="repeat" description="WD" evidence="11">
    <location>
        <begin position="1500"/>
        <end position="1529"/>
    </location>
</feature>
<proteinExistence type="inferred from homology"/>
<accession>A0A1Y1IDB4</accession>
<comment type="catalytic activity">
    <reaction evidence="10">
        <text>L-seryl-[protein] + ATP = O-phospho-L-seryl-[protein] + ADP + H(+)</text>
        <dbReference type="Rhea" id="RHEA:17989"/>
        <dbReference type="Rhea" id="RHEA-COMP:9863"/>
        <dbReference type="Rhea" id="RHEA-COMP:11604"/>
        <dbReference type="ChEBI" id="CHEBI:15378"/>
        <dbReference type="ChEBI" id="CHEBI:29999"/>
        <dbReference type="ChEBI" id="CHEBI:30616"/>
        <dbReference type="ChEBI" id="CHEBI:83421"/>
        <dbReference type="ChEBI" id="CHEBI:456216"/>
        <dbReference type="EC" id="2.7.11.25"/>
    </reaction>
</comment>
<dbReference type="OMA" id="GVCFSSF"/>
<feature type="repeat" description="WD" evidence="11">
    <location>
        <begin position="1360"/>
        <end position="1407"/>
    </location>
</feature>
<feature type="binding site" evidence="12">
    <location>
        <position position="162"/>
    </location>
    <ligand>
        <name>ATP</name>
        <dbReference type="ChEBI" id="CHEBI:30616"/>
    </ligand>
</feature>
<feature type="compositionally biased region" description="Low complexity" evidence="13">
    <location>
        <begin position="623"/>
        <end position="651"/>
    </location>
</feature>
<evidence type="ECO:0000256" key="4">
    <source>
        <dbReference type="ARBA" id="ARBA00022679"/>
    </source>
</evidence>
<reference evidence="15 16" key="1">
    <citation type="journal article" date="2014" name="Nat. Commun.">
        <title>Klebsormidium flaccidum genome reveals primary factors for plant terrestrial adaptation.</title>
        <authorList>
            <person name="Hori K."/>
            <person name="Maruyama F."/>
            <person name="Fujisawa T."/>
            <person name="Togashi T."/>
            <person name="Yamamoto N."/>
            <person name="Seo M."/>
            <person name="Sato S."/>
            <person name="Yamada T."/>
            <person name="Mori H."/>
            <person name="Tajima N."/>
            <person name="Moriyama T."/>
            <person name="Ikeuchi M."/>
            <person name="Watanabe M."/>
            <person name="Wada H."/>
            <person name="Kobayashi K."/>
            <person name="Saito M."/>
            <person name="Masuda T."/>
            <person name="Sasaki-Sekimoto Y."/>
            <person name="Mashiguchi K."/>
            <person name="Awai K."/>
            <person name="Shimojima M."/>
            <person name="Masuda S."/>
            <person name="Iwai M."/>
            <person name="Nobusawa T."/>
            <person name="Narise T."/>
            <person name="Kondo S."/>
            <person name="Saito H."/>
            <person name="Sato R."/>
            <person name="Murakawa M."/>
            <person name="Ihara Y."/>
            <person name="Oshima-Yamada Y."/>
            <person name="Ohtaka K."/>
            <person name="Satoh M."/>
            <person name="Sonobe K."/>
            <person name="Ishii M."/>
            <person name="Ohtani R."/>
            <person name="Kanamori-Sato M."/>
            <person name="Honoki R."/>
            <person name="Miyazaki D."/>
            <person name="Mochizuki H."/>
            <person name="Umetsu J."/>
            <person name="Higashi K."/>
            <person name="Shibata D."/>
            <person name="Kamiya Y."/>
            <person name="Sato N."/>
            <person name="Nakamura Y."/>
            <person name="Tabata S."/>
            <person name="Ida S."/>
            <person name="Kurokawa K."/>
            <person name="Ohta H."/>
        </authorList>
    </citation>
    <scope>NUCLEOTIDE SEQUENCE [LARGE SCALE GENOMIC DNA]</scope>
    <source>
        <strain evidence="15 16">NIES-2285</strain>
    </source>
</reference>
<feature type="compositionally biased region" description="Pro residues" evidence="13">
    <location>
        <begin position="975"/>
        <end position="985"/>
    </location>
</feature>
<dbReference type="STRING" id="105231.A0A1Y1IDB4"/>
<feature type="compositionally biased region" description="Acidic residues" evidence="13">
    <location>
        <begin position="110"/>
        <end position="119"/>
    </location>
</feature>
<dbReference type="SMART" id="SM00220">
    <property type="entry name" value="S_TKc"/>
    <property type="match status" value="1"/>
</dbReference>
<dbReference type="OrthoDB" id="266718at2759"/>
<feature type="region of interest" description="Disordered" evidence="13">
    <location>
        <begin position="425"/>
        <end position="602"/>
    </location>
</feature>
<keyword evidence="4" id="KW-0808">Transferase</keyword>
<keyword evidence="3 11" id="KW-0853">WD repeat</keyword>
<evidence type="ECO:0000256" key="1">
    <source>
        <dbReference type="ARBA" id="ARBA00006529"/>
    </source>
</evidence>
<sequence length="1667" mass="174604">MDNQPSTSGRPAGGGTKHRRGDSGASGMEGGGMEGTLDMKIEILRAAGLTPRPMTAPGEPRESLAVLIAEQERKRIRAAVARVESGVKPSLEPDPPPSRLRRTRRHRDSEDNEEYDSDEGQEKKPVRAPIKNWAKGNLLGAGAFGKVYLALNKDTGHLFAVKQIEFASGHSRSEKEMAALENELELLRGLWSPYIVGYLGTERTAEAGENILNIFLEYMPGGSIANLIKRFGGRLEEPTIRRYTRSILLGLEYLHGHNIVHCDIKGGNILVDSQGNVKLADFGASKQIASLLASSGGEAAAKSLHGTPYWMAPEVIQQNGQGTPSDIWSMGCTVIEMASGKPPWSEIANPFVVLYHIGCSNDTPVPPTELSPAGKDFLSHCMQRDPAMRWSAKRLLQHEFVTPAPTPRRSLSSSENLEAEAIGLLPTSSSGGAPLEGSSAPNGRPKSSPRARRAATEAGASSAAPAENVDQAGFVPGQPRPGSASRSNGEKPRVELPTMVPSNLKTLRPPSPGGKPLSIAVPSSLPVISSPPSPSSGGPNSGRNTPTFGTNALDHTELTSKLRGPSSLSPTSVKATISPSFAMNGSPRTREGNTANGSPRAKEVSIAADFDMGIANTGRTRASTTSVLPSPSVTLPEVTSPKGSSPKGSSKLPRVDGRLEISGTPTSPQGPPGTFKGTPSRFAEPQPNPTRLESALSSSALPVSPGRTRGSLLPNEERRPRAESAGVLEGNADVASRVRAAIFGGVGGGLTRTQSDQVVGRAGYGRPSDDRLNSTIDGPQHMQKRESSEIGSRLRAAVFGSEKRVSTANDAGPGAKRPSSRERAGEGFRVSGAEEWGGQRRRSSGGEYGTAQETAAALEASWMNGFLSPPRTAGWIVVRSDSGSGSGGSTPPLSAPVVALPTPSQRSRRNSLEPLAPITSRENTPRAASSSGQNTPGGSKYFSNSPHSYASTPHGLPRSAVPSPRLPAGANNVSPLPPLAPPSPAVLPLDSSGFPRPAASPDGDVSKWPRRRSSGLEAVPEVTSSVEHGKAQKLLRRPSKRYLLTEDHADSPVSDPGLDALATPPAAAPARRSSSAGAGGVGFPVKSSGDGRTSARARDTARRRSSAVRVGFGDENDVGNGPGPSGAAKTRSNQILIPGMDGNEIVMGWGKSEDGLAGEVADNPRLSGLSDASTSERSSRVSRQSRRTTRSKQRDSDASESGVNTLPIVSDEAAGSSATETESERTGTEVEKKHKKLMKRTKRTKSSRLLETDVAEPEGTVGRKSSVLEKAAERRTSSYPPEAPVDTGFDRTSECAFEAGEWAWTSMGMRGLGHSGSVNCMTEMTSAVGASAKGDWIVTGGVDHNLMVWDMHVGTCAATLRGHSKEVECVAAENGLKVDSHGPLVASGSAEGAIRLWDIRSKTAIKVLSIHKDRVASLVMRSGVLISGSDDGTVGVVDLRHLKSDKSHVMRGHLGPVTAVQLNGGNYVASGSTDRTIRLWEINPAVGDKADSTVRARGALAGHLGRITALAMDDTRVASGSSDYTIKVWATAKSAAEPKTLVGHTKTVNALAMVGSVKPGMSQLLLSASADKTVKLWDLATGKCTATGQGHSKNITCLASTAKGLAITGGADKALRTWAVQKTGMRQLAVLEKHGAPITCCHVGPSGWAVSADKDGVVCLWKPGQVV</sequence>
<dbReference type="PROSITE" id="PS50011">
    <property type="entry name" value="PROTEIN_KINASE_DOM"/>
    <property type="match status" value="1"/>
</dbReference>
<dbReference type="PANTHER" id="PTHR48016:SF56">
    <property type="entry name" value="MAPKK KINASE"/>
    <property type="match status" value="1"/>
</dbReference>
<dbReference type="EMBL" id="DF237218">
    <property type="protein sequence ID" value="GAQ86078.1"/>
    <property type="molecule type" value="Genomic_DNA"/>
</dbReference>
<feature type="repeat" description="WD" evidence="11">
    <location>
        <begin position="1318"/>
        <end position="1359"/>
    </location>
</feature>
<keyword evidence="8 12" id="KW-0067">ATP-binding</keyword>
<feature type="compositionally biased region" description="Basic and acidic residues" evidence="13">
    <location>
        <begin position="1266"/>
        <end position="1276"/>
    </location>
</feature>
<dbReference type="PANTHER" id="PTHR48016">
    <property type="entry name" value="MAP KINASE KINASE KINASE SSK2-RELATED-RELATED"/>
    <property type="match status" value="1"/>
</dbReference>
<feature type="region of interest" description="Disordered" evidence="13">
    <location>
        <begin position="620"/>
        <end position="728"/>
    </location>
</feature>
<dbReference type="PRINTS" id="PR00320">
    <property type="entry name" value="GPROTEINBRPT"/>
</dbReference>
<comment type="catalytic activity">
    <reaction evidence="9">
        <text>L-threonyl-[protein] + ATP = O-phospho-L-threonyl-[protein] + ADP + H(+)</text>
        <dbReference type="Rhea" id="RHEA:46608"/>
        <dbReference type="Rhea" id="RHEA-COMP:11060"/>
        <dbReference type="Rhea" id="RHEA-COMP:11605"/>
        <dbReference type="ChEBI" id="CHEBI:15378"/>
        <dbReference type="ChEBI" id="CHEBI:30013"/>
        <dbReference type="ChEBI" id="CHEBI:30616"/>
        <dbReference type="ChEBI" id="CHEBI:61977"/>
        <dbReference type="ChEBI" id="CHEBI:456216"/>
        <dbReference type="EC" id="2.7.11.25"/>
    </reaction>
</comment>
<dbReference type="InterPro" id="IPR008271">
    <property type="entry name" value="Ser/Thr_kinase_AS"/>
</dbReference>
<dbReference type="Pfam" id="PF00400">
    <property type="entry name" value="WD40"/>
    <property type="match status" value="7"/>
</dbReference>